<organism evidence="5 6">
    <name type="scientific">[Torrubiella] hemipterigena</name>
    <dbReference type="NCBI Taxonomy" id="1531966"/>
    <lineage>
        <taxon>Eukaryota</taxon>
        <taxon>Fungi</taxon>
        <taxon>Dikarya</taxon>
        <taxon>Ascomycota</taxon>
        <taxon>Pezizomycotina</taxon>
        <taxon>Sordariomycetes</taxon>
        <taxon>Hypocreomycetidae</taxon>
        <taxon>Hypocreales</taxon>
        <taxon>Clavicipitaceae</taxon>
        <taxon>Clavicipitaceae incertae sedis</taxon>
        <taxon>'Torrubiella' clade</taxon>
    </lineage>
</organism>
<dbReference type="InterPro" id="IPR036686">
    <property type="entry name" value="Class_II_Hydrophobin_sf"/>
</dbReference>
<name>A0A0A1SME8_9HYPO</name>
<comment type="subcellular location">
    <subcellularLocation>
        <location evidence="1">Cell envelope</location>
    </subcellularLocation>
</comment>
<feature type="signal peptide" evidence="4">
    <location>
        <begin position="1"/>
        <end position="15"/>
    </location>
</feature>
<feature type="chain" id="PRO_5012068099" description="Hydrophobin" evidence="4">
    <location>
        <begin position="16"/>
        <end position="97"/>
    </location>
</feature>
<sequence length="97" mass="10045">MKFFVAASLLAVAFAAPAELDTRTDRPVCPNGLFSNPLCCATDVLGVACLDGGAPDQTPRDGRDFRDICAKKGQQARCCVLPVAGQGVLCTSVVGTN</sequence>
<evidence type="ECO:0000313" key="6">
    <source>
        <dbReference type="Proteomes" id="UP000039046"/>
    </source>
</evidence>
<dbReference type="Proteomes" id="UP000039046">
    <property type="component" value="Unassembled WGS sequence"/>
</dbReference>
<reference evidence="5 6" key="1">
    <citation type="journal article" date="2015" name="Genome Announc.">
        <title>Draft Genome Sequence and Gene Annotation of the Entomopathogenic Fungus Verticillium hemipterigenum.</title>
        <authorList>
            <person name="Horn F."/>
            <person name="Habel A."/>
            <person name="Scharf D.H."/>
            <person name="Dworschak J."/>
            <person name="Brakhage A.A."/>
            <person name="Guthke R."/>
            <person name="Hertweck C."/>
            <person name="Linde J."/>
        </authorList>
    </citation>
    <scope>NUCLEOTIDE SEQUENCE [LARGE SCALE GENOMIC DNA]</scope>
</reference>
<dbReference type="Gene3D" id="3.20.120.10">
    <property type="entry name" value="Hydrophobin"/>
    <property type="match status" value="1"/>
</dbReference>
<comment type="similarity">
    <text evidence="2">Belongs to the cerato-ulmin hydrophobin family.</text>
</comment>
<dbReference type="OrthoDB" id="4941018at2759"/>
<dbReference type="AlphaFoldDB" id="A0A0A1SME8"/>
<dbReference type="GO" id="GO:0005576">
    <property type="term" value="C:extracellular region"/>
    <property type="evidence" value="ECO:0007669"/>
    <property type="project" value="InterPro"/>
</dbReference>
<dbReference type="STRING" id="1531966.A0A0A1SME8"/>
<accession>A0A0A1SME8</accession>
<dbReference type="HOGENOM" id="CLU_141181_2_2_1"/>
<dbReference type="PANTHER" id="PTHR42341:SF1">
    <property type="entry name" value="HYDROPHOBIN"/>
    <property type="match status" value="1"/>
</dbReference>
<dbReference type="SUPFAM" id="SSF101751">
    <property type="entry name" value="Hydrophobin II, HfbII"/>
    <property type="match status" value="1"/>
</dbReference>
<dbReference type="EMBL" id="CDHN01000001">
    <property type="protein sequence ID" value="CEJ81518.1"/>
    <property type="molecule type" value="Genomic_DNA"/>
</dbReference>
<dbReference type="PANTHER" id="PTHR42341">
    <property type="entry name" value="HYDROPHOBIN"/>
    <property type="match status" value="1"/>
</dbReference>
<evidence type="ECO:0000256" key="1">
    <source>
        <dbReference type="ARBA" id="ARBA00004196"/>
    </source>
</evidence>
<evidence type="ECO:0000256" key="4">
    <source>
        <dbReference type="SAM" id="SignalP"/>
    </source>
</evidence>
<evidence type="ECO:0000256" key="3">
    <source>
        <dbReference type="ARBA" id="ARBA00023157"/>
    </source>
</evidence>
<keyword evidence="3" id="KW-1015">Disulfide bond</keyword>
<dbReference type="InterPro" id="IPR010636">
    <property type="entry name" value="Class_II_hydrophobin"/>
</dbReference>
<evidence type="ECO:0000256" key="2">
    <source>
        <dbReference type="ARBA" id="ARBA00009576"/>
    </source>
</evidence>
<proteinExistence type="inferred from homology"/>
<evidence type="ECO:0000313" key="5">
    <source>
        <dbReference type="EMBL" id="CEJ81518.1"/>
    </source>
</evidence>
<keyword evidence="6" id="KW-1185">Reference proteome</keyword>
<dbReference type="CDD" id="cd23508">
    <property type="entry name" value="hydrophobin_II"/>
    <property type="match status" value="1"/>
</dbReference>
<gene>
    <name evidence="5" type="ORF">VHEMI01639</name>
</gene>
<protein>
    <recommendedName>
        <fullName evidence="7">Hydrophobin</fullName>
    </recommendedName>
</protein>
<dbReference type="Pfam" id="PF06766">
    <property type="entry name" value="Hydrophobin_2"/>
    <property type="match status" value="1"/>
</dbReference>
<evidence type="ECO:0008006" key="7">
    <source>
        <dbReference type="Google" id="ProtNLM"/>
    </source>
</evidence>
<keyword evidence="4" id="KW-0732">Signal</keyword>